<sequence>MSSISGLGLGLVRIGYFCIVYLLWFHFGIITAQTF</sequence>
<evidence type="ECO:0000313" key="2">
    <source>
        <dbReference type="EMBL" id="CDQ02904.1"/>
    </source>
</evidence>
<name>A0A0J9Y6G1_BRUMA</name>
<evidence type="ECO:0000313" key="3">
    <source>
        <dbReference type="WormBase" id="Bm13647"/>
    </source>
</evidence>
<gene>
    <name evidence="2 3" type="ORF">Bm13647</name>
    <name evidence="2" type="ORF">BM_Bm13647</name>
</gene>
<keyword evidence="1" id="KW-0472">Membrane</keyword>
<feature type="transmembrane region" description="Helical" evidence="1">
    <location>
        <begin position="12"/>
        <end position="32"/>
    </location>
</feature>
<organism evidence="2">
    <name type="scientific">Brugia malayi</name>
    <name type="common">Filarial nematode worm</name>
    <dbReference type="NCBI Taxonomy" id="6279"/>
    <lineage>
        <taxon>Eukaryota</taxon>
        <taxon>Metazoa</taxon>
        <taxon>Ecdysozoa</taxon>
        <taxon>Nematoda</taxon>
        <taxon>Chromadorea</taxon>
        <taxon>Rhabditida</taxon>
        <taxon>Spirurina</taxon>
        <taxon>Spiruromorpha</taxon>
        <taxon>Filarioidea</taxon>
        <taxon>Onchocercidae</taxon>
        <taxon>Brugia</taxon>
    </lineage>
</organism>
<keyword evidence="1" id="KW-0812">Transmembrane</keyword>
<reference evidence="2" key="2">
    <citation type="submission" date="2012-12" db="EMBL/GenBank/DDBJ databases">
        <authorList>
            <person name="Gao Y.W."/>
            <person name="Fan S.T."/>
            <person name="Sun H.T."/>
            <person name="Wang Z."/>
            <person name="Gao X.L."/>
            <person name="Li Y.G."/>
            <person name="Wang T.C."/>
            <person name="Zhang K."/>
            <person name="Xu W.W."/>
            <person name="Yu Z.J."/>
            <person name="Xia X.Z."/>
        </authorList>
    </citation>
    <scope>NUCLEOTIDE SEQUENCE</scope>
    <source>
        <strain evidence="2">FR3</strain>
    </source>
</reference>
<dbReference type="WormBase" id="Bm13647">
    <property type="protein sequence ID" value="BM44526"/>
    <property type="gene ID" value="WBGene00233908"/>
</dbReference>
<dbReference type="AlphaFoldDB" id="A0A0J9Y6G1"/>
<keyword evidence="1" id="KW-1133">Transmembrane helix</keyword>
<evidence type="ECO:0000256" key="1">
    <source>
        <dbReference type="SAM" id="Phobius"/>
    </source>
</evidence>
<proteinExistence type="predicted"/>
<accession>A0A0J9Y6G1</accession>
<protein>
    <submittedName>
        <fullName evidence="2">Bm13647</fullName>
    </submittedName>
</protein>
<reference evidence="2" key="1">
    <citation type="journal article" date="2007" name="Science">
        <title>Draft genome of the filarial nematode parasite Brugia malayi.</title>
        <authorList>
            <person name="Ghedin E."/>
            <person name="Wang S."/>
            <person name="Spiro D."/>
            <person name="Caler E."/>
            <person name="Zhao Q."/>
            <person name="Crabtree J."/>
            <person name="Allen J.E."/>
            <person name="Delcher A.L."/>
            <person name="Guiliano D.B."/>
            <person name="Miranda-Saavedra D."/>
            <person name="Angiuoli S.V."/>
            <person name="Creasy T."/>
            <person name="Amedeo P."/>
            <person name="Haas B."/>
            <person name="El-Sayed N.M."/>
            <person name="Wortman J.R."/>
            <person name="Feldblyum T."/>
            <person name="Tallon L."/>
            <person name="Schatz M."/>
            <person name="Shumway M."/>
            <person name="Koo H."/>
            <person name="Salzberg S.L."/>
            <person name="Schobel S."/>
            <person name="Pertea M."/>
            <person name="Pop M."/>
            <person name="White O."/>
            <person name="Barton G.J."/>
            <person name="Carlow C.K."/>
            <person name="Crawford M.J."/>
            <person name="Daub J."/>
            <person name="Dimmic M.W."/>
            <person name="Estes C.F."/>
            <person name="Foster J.M."/>
            <person name="Ganatra M."/>
            <person name="Gregory W.F."/>
            <person name="Johnson N.M."/>
            <person name="Jin J."/>
            <person name="Komuniecki R."/>
            <person name="Korf I."/>
            <person name="Kumar S."/>
            <person name="Laney S."/>
            <person name="Li B.W."/>
            <person name="Li W."/>
            <person name="Lindblom T.H."/>
            <person name="Lustigman S."/>
            <person name="Ma D."/>
            <person name="Maina C.V."/>
            <person name="Martin D.M."/>
            <person name="McCarter J.P."/>
            <person name="McReynolds L."/>
            <person name="Mitreva M."/>
            <person name="Nutman T.B."/>
            <person name="Parkinson J."/>
            <person name="Peregrin-Alvarez J.M."/>
            <person name="Poole C."/>
            <person name="Ren Q."/>
            <person name="Saunders L."/>
            <person name="Sluder A.E."/>
            <person name="Smith K."/>
            <person name="Stanke M."/>
            <person name="Unnasch T.R."/>
            <person name="Ware J."/>
            <person name="Wei A.D."/>
            <person name="Weil G."/>
            <person name="Williams D.J."/>
            <person name="Zhang Y."/>
            <person name="Williams S.A."/>
            <person name="Fraser-Liggett C."/>
            <person name="Slatko B."/>
            <person name="Blaxter M.L."/>
            <person name="Scott A.L."/>
        </authorList>
    </citation>
    <scope>NUCLEOTIDE SEQUENCE</scope>
    <source>
        <strain evidence="2">FR3</strain>
    </source>
</reference>
<dbReference type="EMBL" id="LN857024">
    <property type="protein sequence ID" value="CDQ02904.1"/>
    <property type="molecule type" value="Genomic_DNA"/>
</dbReference>